<dbReference type="InterPro" id="IPR013623">
    <property type="entry name" value="NADPH_Ox"/>
</dbReference>
<proteinExistence type="predicted"/>
<dbReference type="EMBL" id="JAYKXN010000001">
    <property type="protein sequence ID" value="KAK7318118.1"/>
    <property type="molecule type" value="Genomic_DNA"/>
</dbReference>
<keyword evidence="3" id="KW-1185">Reference proteome</keyword>
<sequence>MLPSASKQLKRLALFSKPAPKNFEMTKSTVGHALIELKFISKADGGAGWAAVEKWFHKLTTTTDGYLPRSLFAQCLEGGEEPQPRPAMPIKGP</sequence>
<name>A0AAN9KL06_CLITE</name>
<evidence type="ECO:0000313" key="3">
    <source>
        <dbReference type="Proteomes" id="UP001359559"/>
    </source>
</evidence>
<reference evidence="2 3" key="1">
    <citation type="submission" date="2024-01" db="EMBL/GenBank/DDBJ databases">
        <title>The genomes of 5 underutilized Papilionoideae crops provide insights into root nodulation and disease resistance.</title>
        <authorList>
            <person name="Yuan L."/>
        </authorList>
    </citation>
    <scope>NUCLEOTIDE SEQUENCE [LARGE SCALE GENOMIC DNA]</scope>
    <source>
        <strain evidence="2">LY-2023</strain>
        <tissue evidence="2">Leaf</tissue>
    </source>
</reference>
<evidence type="ECO:0000313" key="2">
    <source>
        <dbReference type="EMBL" id="KAK7318118.1"/>
    </source>
</evidence>
<dbReference type="Pfam" id="PF08414">
    <property type="entry name" value="NADPH_Ox"/>
    <property type="match status" value="1"/>
</dbReference>
<organism evidence="2 3">
    <name type="scientific">Clitoria ternatea</name>
    <name type="common">Butterfly pea</name>
    <dbReference type="NCBI Taxonomy" id="43366"/>
    <lineage>
        <taxon>Eukaryota</taxon>
        <taxon>Viridiplantae</taxon>
        <taxon>Streptophyta</taxon>
        <taxon>Embryophyta</taxon>
        <taxon>Tracheophyta</taxon>
        <taxon>Spermatophyta</taxon>
        <taxon>Magnoliopsida</taxon>
        <taxon>eudicotyledons</taxon>
        <taxon>Gunneridae</taxon>
        <taxon>Pentapetalae</taxon>
        <taxon>rosids</taxon>
        <taxon>fabids</taxon>
        <taxon>Fabales</taxon>
        <taxon>Fabaceae</taxon>
        <taxon>Papilionoideae</taxon>
        <taxon>50 kb inversion clade</taxon>
        <taxon>NPAAA clade</taxon>
        <taxon>indigoferoid/millettioid clade</taxon>
        <taxon>Phaseoleae</taxon>
        <taxon>Clitoria</taxon>
    </lineage>
</organism>
<evidence type="ECO:0000259" key="1">
    <source>
        <dbReference type="Pfam" id="PF08414"/>
    </source>
</evidence>
<dbReference type="Gene3D" id="1.10.238.10">
    <property type="entry name" value="EF-hand"/>
    <property type="match status" value="1"/>
</dbReference>
<dbReference type="AlphaFoldDB" id="A0AAN9KL06"/>
<accession>A0AAN9KL06</accession>
<gene>
    <name evidence="2" type="ORF">RJT34_02816</name>
</gene>
<feature type="domain" description="NADPH oxidase Respiratory burst" evidence="1">
    <location>
        <begin position="24"/>
        <end position="77"/>
    </location>
</feature>
<dbReference type="Proteomes" id="UP001359559">
    <property type="component" value="Unassembled WGS sequence"/>
</dbReference>
<dbReference type="GO" id="GO:0004601">
    <property type="term" value="F:peroxidase activity"/>
    <property type="evidence" value="ECO:0007669"/>
    <property type="project" value="InterPro"/>
</dbReference>
<protein>
    <recommendedName>
        <fullName evidence="1">NADPH oxidase Respiratory burst domain-containing protein</fullName>
    </recommendedName>
</protein>
<dbReference type="GO" id="GO:0050664">
    <property type="term" value="F:oxidoreductase activity, acting on NAD(P)H, oxygen as acceptor"/>
    <property type="evidence" value="ECO:0007669"/>
    <property type="project" value="InterPro"/>
</dbReference>
<comment type="caution">
    <text evidence="2">The sequence shown here is derived from an EMBL/GenBank/DDBJ whole genome shotgun (WGS) entry which is preliminary data.</text>
</comment>